<dbReference type="InterPro" id="IPR056798">
    <property type="entry name" value="ADH_Fe_C"/>
</dbReference>
<dbReference type="SUPFAM" id="SSF56796">
    <property type="entry name" value="Dehydroquinate synthase-like"/>
    <property type="match status" value="1"/>
</dbReference>
<dbReference type="PANTHER" id="PTHR11496:SF83">
    <property type="entry name" value="HYDROXYACID-OXOACID TRANSHYDROGENASE, MITOCHONDRIAL"/>
    <property type="match status" value="1"/>
</dbReference>
<dbReference type="AlphaFoldDB" id="A0A645IUH0"/>
<evidence type="ECO:0000313" key="2">
    <source>
        <dbReference type="EMBL" id="MPN54806.1"/>
    </source>
</evidence>
<protein>
    <recommendedName>
        <fullName evidence="1">Fe-containing alcohol dehydrogenase-like C-terminal domain-containing protein</fullName>
    </recommendedName>
</protein>
<dbReference type="Gene3D" id="1.20.1090.10">
    <property type="entry name" value="Dehydroquinate synthase-like - alpha domain"/>
    <property type="match status" value="1"/>
</dbReference>
<accession>A0A645IUH0</accession>
<dbReference type="PANTHER" id="PTHR11496">
    <property type="entry name" value="ALCOHOL DEHYDROGENASE"/>
    <property type="match status" value="1"/>
</dbReference>
<reference evidence="2" key="1">
    <citation type="submission" date="2019-08" db="EMBL/GenBank/DDBJ databases">
        <authorList>
            <person name="Kucharzyk K."/>
            <person name="Murdoch R.W."/>
            <person name="Higgins S."/>
            <person name="Loffler F."/>
        </authorList>
    </citation>
    <scope>NUCLEOTIDE SEQUENCE</scope>
</reference>
<sequence length="120" mass="13974">MHALSYPLSGTYHVTHGEANYQMFVEVFKTYNRKHPEGKIKEINQVFARILQCAVENVYDELTAVLDSLLARKPLKDYGMKPEEIERFTDSVIEGQQRLLGNSYVPLSREDMLNIYKNLY</sequence>
<gene>
    <name evidence="2" type="ORF">SDC9_202483</name>
</gene>
<dbReference type="GO" id="GO:0005739">
    <property type="term" value="C:mitochondrion"/>
    <property type="evidence" value="ECO:0007669"/>
    <property type="project" value="TreeGrafter"/>
</dbReference>
<dbReference type="EMBL" id="VSSQ01123402">
    <property type="protein sequence ID" value="MPN54806.1"/>
    <property type="molecule type" value="Genomic_DNA"/>
</dbReference>
<feature type="domain" description="Fe-containing alcohol dehydrogenase-like C-terminal" evidence="1">
    <location>
        <begin position="1"/>
        <end position="120"/>
    </location>
</feature>
<name>A0A645IUH0_9ZZZZ</name>
<dbReference type="InterPro" id="IPR039697">
    <property type="entry name" value="Alcohol_dehydrogenase_Fe"/>
</dbReference>
<dbReference type="Pfam" id="PF25137">
    <property type="entry name" value="ADH_Fe_C"/>
    <property type="match status" value="1"/>
</dbReference>
<comment type="caution">
    <text evidence="2">The sequence shown here is derived from an EMBL/GenBank/DDBJ whole genome shotgun (WGS) entry which is preliminary data.</text>
</comment>
<dbReference type="GO" id="GO:0004022">
    <property type="term" value="F:alcohol dehydrogenase (NAD+) activity"/>
    <property type="evidence" value="ECO:0007669"/>
    <property type="project" value="TreeGrafter"/>
</dbReference>
<evidence type="ECO:0000259" key="1">
    <source>
        <dbReference type="Pfam" id="PF25137"/>
    </source>
</evidence>
<organism evidence="2">
    <name type="scientific">bioreactor metagenome</name>
    <dbReference type="NCBI Taxonomy" id="1076179"/>
    <lineage>
        <taxon>unclassified sequences</taxon>
        <taxon>metagenomes</taxon>
        <taxon>ecological metagenomes</taxon>
    </lineage>
</organism>
<proteinExistence type="predicted"/>